<feature type="compositionally biased region" description="Low complexity" evidence="1">
    <location>
        <begin position="138"/>
        <end position="152"/>
    </location>
</feature>
<comment type="caution">
    <text evidence="2">The sequence shown here is derived from an EMBL/GenBank/DDBJ whole genome shotgun (WGS) entry which is preliminary data.</text>
</comment>
<name>A0AAD7QHE4_QUISA</name>
<feature type="compositionally biased region" description="Polar residues" evidence="1">
    <location>
        <begin position="153"/>
        <end position="167"/>
    </location>
</feature>
<dbReference type="KEGG" id="qsa:O6P43_000752"/>
<protein>
    <submittedName>
        <fullName evidence="2">Protein TPX2</fullName>
    </submittedName>
</protein>
<evidence type="ECO:0000256" key="1">
    <source>
        <dbReference type="SAM" id="MobiDB-lite"/>
    </source>
</evidence>
<organism evidence="2 3">
    <name type="scientific">Quillaja saponaria</name>
    <name type="common">Soap bark tree</name>
    <dbReference type="NCBI Taxonomy" id="32244"/>
    <lineage>
        <taxon>Eukaryota</taxon>
        <taxon>Viridiplantae</taxon>
        <taxon>Streptophyta</taxon>
        <taxon>Embryophyta</taxon>
        <taxon>Tracheophyta</taxon>
        <taxon>Spermatophyta</taxon>
        <taxon>Magnoliopsida</taxon>
        <taxon>eudicotyledons</taxon>
        <taxon>Gunneridae</taxon>
        <taxon>Pentapetalae</taxon>
        <taxon>rosids</taxon>
        <taxon>fabids</taxon>
        <taxon>Fabales</taxon>
        <taxon>Quillajaceae</taxon>
        <taxon>Quillaja</taxon>
    </lineage>
</organism>
<dbReference type="EMBL" id="JARAOO010000001">
    <property type="protein sequence ID" value="KAJ7981497.1"/>
    <property type="molecule type" value="Genomic_DNA"/>
</dbReference>
<dbReference type="Proteomes" id="UP001163823">
    <property type="component" value="Chromosome 1"/>
</dbReference>
<accession>A0AAD7QHE4</accession>
<feature type="region of interest" description="Disordered" evidence="1">
    <location>
        <begin position="132"/>
        <end position="186"/>
    </location>
</feature>
<evidence type="ECO:0000313" key="2">
    <source>
        <dbReference type="EMBL" id="KAJ7981497.1"/>
    </source>
</evidence>
<gene>
    <name evidence="2" type="ORF">O6P43_000752</name>
</gene>
<sequence length="186" mass="20554">MSRVKIVRSITVESLCAFTEADQILNTSDTSKQDTENVSVTKPQPQYMSIKMKEVEAYCDEAKEENKDSVDKRTFQDYGRVSSGGASIEVGNEACTPNPAMISQNGTIVTDSKRYEAAKKVAALVMNPSAMKTKNQLQSSQIKGIKSSSVKSTAGTPNFVQENQPSRGRSWREEDLDRFLMSNPKI</sequence>
<dbReference type="AlphaFoldDB" id="A0AAD7QHE4"/>
<evidence type="ECO:0000313" key="3">
    <source>
        <dbReference type="Proteomes" id="UP001163823"/>
    </source>
</evidence>
<reference evidence="2 3" key="1">
    <citation type="journal article" date="2023" name="Science">
        <title>Elucidation of the pathway for biosynthesis of saponin adjuvants from the soapbark tree.</title>
        <authorList>
            <person name="Reed J."/>
            <person name="Orme A."/>
            <person name="El-Demerdash A."/>
            <person name="Owen C."/>
            <person name="Martin L.B.B."/>
            <person name="Misra R.C."/>
            <person name="Kikuchi S."/>
            <person name="Rejzek M."/>
            <person name="Martin A.C."/>
            <person name="Harkess A."/>
            <person name="Leebens-Mack J."/>
            <person name="Louveau T."/>
            <person name="Stephenson M.J."/>
            <person name="Osbourn A."/>
        </authorList>
    </citation>
    <scope>NUCLEOTIDE SEQUENCE [LARGE SCALE GENOMIC DNA]</scope>
    <source>
        <strain evidence="2">S10</strain>
    </source>
</reference>
<proteinExistence type="predicted"/>
<keyword evidence="3" id="KW-1185">Reference proteome</keyword>